<reference evidence="1 2" key="1">
    <citation type="journal article" date="2019" name="Environ. Microbiol.">
        <title>At the nexus of three kingdoms: the genome of the mycorrhizal fungus Gigaspora margarita provides insights into plant, endobacterial and fungal interactions.</title>
        <authorList>
            <person name="Venice F."/>
            <person name="Ghignone S."/>
            <person name="Salvioli di Fossalunga A."/>
            <person name="Amselem J."/>
            <person name="Novero M."/>
            <person name="Xianan X."/>
            <person name="Sedzielewska Toro K."/>
            <person name="Morin E."/>
            <person name="Lipzen A."/>
            <person name="Grigoriev I.V."/>
            <person name="Henrissat B."/>
            <person name="Martin F.M."/>
            <person name="Bonfante P."/>
        </authorList>
    </citation>
    <scope>NUCLEOTIDE SEQUENCE [LARGE SCALE GENOMIC DNA]</scope>
    <source>
        <strain evidence="1 2">BEG34</strain>
    </source>
</reference>
<protein>
    <submittedName>
        <fullName evidence="1">Uncharacterized protein</fullName>
    </submittedName>
</protein>
<dbReference type="InterPro" id="IPR032675">
    <property type="entry name" value="LRR_dom_sf"/>
</dbReference>
<dbReference type="Gene3D" id="3.80.10.10">
    <property type="entry name" value="Ribonuclease Inhibitor"/>
    <property type="match status" value="1"/>
</dbReference>
<proteinExistence type="predicted"/>
<dbReference type="Proteomes" id="UP000439903">
    <property type="component" value="Unassembled WGS sequence"/>
</dbReference>
<accession>A0A8H3XLU8</accession>
<organism evidence="1 2">
    <name type="scientific">Gigaspora margarita</name>
    <dbReference type="NCBI Taxonomy" id="4874"/>
    <lineage>
        <taxon>Eukaryota</taxon>
        <taxon>Fungi</taxon>
        <taxon>Fungi incertae sedis</taxon>
        <taxon>Mucoromycota</taxon>
        <taxon>Glomeromycotina</taxon>
        <taxon>Glomeromycetes</taxon>
        <taxon>Diversisporales</taxon>
        <taxon>Gigasporaceae</taxon>
        <taxon>Gigaspora</taxon>
    </lineage>
</organism>
<dbReference type="OrthoDB" id="2380314at2759"/>
<evidence type="ECO:0000313" key="1">
    <source>
        <dbReference type="EMBL" id="KAF0469304.1"/>
    </source>
</evidence>
<name>A0A8H3XLU8_GIGMA</name>
<dbReference type="SUPFAM" id="SSF52058">
    <property type="entry name" value="L domain-like"/>
    <property type="match status" value="1"/>
</dbReference>
<sequence length="350" mass="40372">MLVIDQHKWASALDDYGLIKHGKHRGGAVLTEQSLRYKIKDDREFLDLTDYNIHGHLKLKNFNNLGELNCSSERKLNTLTKDYNDHTRNNITSLDLSECSGLIKLDCSSNVELTELNIGDCSNLESINVIGCLRLSKVICDNTPHSPEEIIEQAKKSYCLKYNCREIAYYNGYCNMHQRHYCKEEGCNSQIYISKEYCSNHSSICKISGCSFRVPLNSECAYHERVRQLREQKVIKENFFNRLISSVKSELHSKSIFSAKRTKREETYQNYLDRLLDAQKQSDQQVSLQIQLGKKGKECLIKKLGDKKIQNLCQTQMELTNLEKYLVELEEEISIILSLNSEPTVTGYVL</sequence>
<evidence type="ECO:0000313" key="2">
    <source>
        <dbReference type="Proteomes" id="UP000439903"/>
    </source>
</evidence>
<gene>
    <name evidence="1" type="ORF">F8M41_025583</name>
</gene>
<dbReference type="AlphaFoldDB" id="A0A8H3XLU8"/>
<comment type="caution">
    <text evidence="1">The sequence shown here is derived from an EMBL/GenBank/DDBJ whole genome shotgun (WGS) entry which is preliminary data.</text>
</comment>
<dbReference type="EMBL" id="WTPW01000921">
    <property type="protein sequence ID" value="KAF0469304.1"/>
    <property type="molecule type" value="Genomic_DNA"/>
</dbReference>
<keyword evidence="2" id="KW-1185">Reference proteome</keyword>